<dbReference type="CDD" id="cd08966">
    <property type="entry name" value="EcFpg-like_N"/>
    <property type="match status" value="1"/>
</dbReference>
<dbReference type="InterPro" id="IPR015887">
    <property type="entry name" value="DNA_glyclase_Znf_dom_DNA_BS"/>
</dbReference>
<feature type="active site" description="Proton donor" evidence="15">
    <location>
        <position position="3"/>
    </location>
</feature>
<dbReference type="InterPro" id="IPR015886">
    <property type="entry name" value="H2TH_FPG"/>
</dbReference>
<keyword evidence="9 15" id="KW-0238">DNA-binding</keyword>
<accession>A0A9E5MPA6</accession>
<evidence type="ECO:0000256" key="11">
    <source>
        <dbReference type="ARBA" id="ARBA00023239"/>
    </source>
</evidence>
<dbReference type="HAMAP" id="MF_00103">
    <property type="entry name" value="Fapy_DNA_glycosyl"/>
    <property type="match status" value="1"/>
</dbReference>
<dbReference type="PANTHER" id="PTHR22993">
    <property type="entry name" value="FORMAMIDOPYRIMIDINE-DNA GLYCOSYLASE"/>
    <property type="match status" value="1"/>
</dbReference>
<dbReference type="GO" id="GO:0006284">
    <property type="term" value="P:base-excision repair"/>
    <property type="evidence" value="ECO:0007669"/>
    <property type="project" value="InterPro"/>
</dbReference>
<evidence type="ECO:0000256" key="3">
    <source>
        <dbReference type="ARBA" id="ARBA00011245"/>
    </source>
</evidence>
<evidence type="ECO:0000256" key="14">
    <source>
        <dbReference type="ARBA" id="ARBA00044632"/>
    </source>
</evidence>
<feature type="active site" description="Schiff-base intermediate with DNA" evidence="15">
    <location>
        <position position="2"/>
    </location>
</feature>
<dbReference type="EC" id="3.2.2.23" evidence="15"/>
<evidence type="ECO:0000259" key="17">
    <source>
        <dbReference type="PROSITE" id="PS51068"/>
    </source>
</evidence>
<dbReference type="PROSITE" id="PS51066">
    <property type="entry name" value="ZF_FPG_2"/>
    <property type="match status" value="1"/>
</dbReference>
<dbReference type="RefSeq" id="WP_167191541.1">
    <property type="nucleotide sequence ID" value="NZ_JAAONZ010000022.1"/>
</dbReference>
<dbReference type="Gene3D" id="3.20.190.10">
    <property type="entry name" value="MutM-like, N-terminal"/>
    <property type="match status" value="1"/>
</dbReference>
<dbReference type="Pfam" id="PF01149">
    <property type="entry name" value="Fapy_DNA_glyco"/>
    <property type="match status" value="1"/>
</dbReference>
<dbReference type="SMART" id="SM00898">
    <property type="entry name" value="Fapy_DNA_glyco"/>
    <property type="match status" value="1"/>
</dbReference>
<dbReference type="FunFam" id="1.10.8.50:FF:000003">
    <property type="entry name" value="Formamidopyrimidine-DNA glycosylase"/>
    <property type="match status" value="1"/>
</dbReference>
<dbReference type="PANTHER" id="PTHR22993:SF9">
    <property type="entry name" value="FORMAMIDOPYRIMIDINE-DNA GLYCOSYLASE"/>
    <property type="match status" value="1"/>
</dbReference>
<dbReference type="GO" id="GO:0008270">
    <property type="term" value="F:zinc ion binding"/>
    <property type="evidence" value="ECO:0007669"/>
    <property type="project" value="UniProtKB-UniRule"/>
</dbReference>
<dbReference type="InterPro" id="IPR035937">
    <property type="entry name" value="FPG_N"/>
</dbReference>
<comment type="catalytic activity">
    <reaction evidence="1 15">
        <text>Hydrolysis of DNA containing ring-opened 7-methylguanine residues, releasing 2,6-diamino-4-hydroxy-5-(N-methyl)formamidopyrimidine.</text>
        <dbReference type="EC" id="3.2.2.23"/>
    </reaction>
</comment>
<comment type="similarity">
    <text evidence="2 15">Belongs to the FPG family.</text>
</comment>
<keyword evidence="7 15" id="KW-0378">Hydrolase</keyword>
<feature type="active site" description="Proton donor; for beta-elimination activity" evidence="15">
    <location>
        <position position="58"/>
    </location>
</feature>
<dbReference type="Pfam" id="PF06831">
    <property type="entry name" value="H2TH"/>
    <property type="match status" value="1"/>
</dbReference>
<dbReference type="AlphaFoldDB" id="A0A9E5MPA6"/>
<feature type="binding site" evidence="15">
    <location>
        <position position="110"/>
    </location>
    <ligand>
        <name>DNA</name>
        <dbReference type="ChEBI" id="CHEBI:16991"/>
    </ligand>
</feature>
<evidence type="ECO:0000256" key="8">
    <source>
        <dbReference type="ARBA" id="ARBA00022833"/>
    </source>
</evidence>
<dbReference type="SMART" id="SM01232">
    <property type="entry name" value="H2TH"/>
    <property type="match status" value="1"/>
</dbReference>
<organism evidence="18 19">
    <name type="scientific">Pseudomaricurvus hydrocarbonicus</name>
    <dbReference type="NCBI Taxonomy" id="1470433"/>
    <lineage>
        <taxon>Bacteria</taxon>
        <taxon>Pseudomonadati</taxon>
        <taxon>Pseudomonadota</taxon>
        <taxon>Gammaproteobacteria</taxon>
        <taxon>Cellvibrionales</taxon>
        <taxon>Cellvibrionaceae</taxon>
        <taxon>Pseudomaricurvus</taxon>
    </lineage>
</organism>
<evidence type="ECO:0000313" key="18">
    <source>
        <dbReference type="EMBL" id="NHO67978.1"/>
    </source>
</evidence>
<evidence type="ECO:0000256" key="7">
    <source>
        <dbReference type="ARBA" id="ARBA00022801"/>
    </source>
</evidence>
<dbReference type="InterPro" id="IPR010663">
    <property type="entry name" value="Znf_FPG/IleRS"/>
</dbReference>
<keyword evidence="13 15" id="KW-0326">Glycosidase</keyword>
<dbReference type="EMBL" id="JAAONZ010000022">
    <property type="protein sequence ID" value="NHO67978.1"/>
    <property type="molecule type" value="Genomic_DNA"/>
</dbReference>
<sequence>MPELPEVETTCRGIAPHVVNKIVQAVVVRQPQLRWPVPANLAEQVVGQKLLGVTRRGKYLVLRFATGHMLVHLGMSGNLRVVARREDPGYHDHVDIDFGAQCVLRLNDPRRFGAVLWTSAPLLEHELLAHLGPEPLEALFDADYLYQRSRKRKLAIKAFIMDSKVVVGVGNIYANEALHAAGIRPTRAAGTVSRAAMERLVSEIKQVLARAIEQGGTTLKDFVGGDGKPGYFQQQLLVYGRQGQPCRGCKKPLKEVRLGQRSTVYCTSCQR</sequence>
<comment type="cofactor">
    <cofactor evidence="15">
        <name>Zn(2+)</name>
        <dbReference type="ChEBI" id="CHEBI:29105"/>
    </cofactor>
    <text evidence="15">Binds 1 zinc ion per subunit.</text>
</comment>
<proteinExistence type="inferred from homology"/>
<evidence type="ECO:0000256" key="13">
    <source>
        <dbReference type="ARBA" id="ARBA00023295"/>
    </source>
</evidence>
<keyword evidence="11 15" id="KW-0456">Lyase</keyword>
<feature type="active site" description="Proton donor; for delta-elimination activity" evidence="15">
    <location>
        <position position="261"/>
    </location>
</feature>
<dbReference type="Gene3D" id="1.10.8.50">
    <property type="match status" value="1"/>
</dbReference>
<dbReference type="NCBIfam" id="TIGR00577">
    <property type="entry name" value="fpg"/>
    <property type="match status" value="1"/>
</dbReference>
<evidence type="ECO:0000256" key="2">
    <source>
        <dbReference type="ARBA" id="ARBA00009409"/>
    </source>
</evidence>
<comment type="subunit">
    <text evidence="3 15">Monomer.</text>
</comment>
<comment type="catalytic activity">
    <reaction evidence="14 15">
        <text>2'-deoxyribonucleotide-(2'-deoxyribose 5'-phosphate)-2'-deoxyribonucleotide-DNA = a 3'-end 2'-deoxyribonucleotide-(2,3-dehydro-2,3-deoxyribose 5'-phosphate)-DNA + a 5'-end 5'-phospho-2'-deoxyribonucleoside-DNA + H(+)</text>
        <dbReference type="Rhea" id="RHEA:66592"/>
        <dbReference type="Rhea" id="RHEA-COMP:13180"/>
        <dbReference type="Rhea" id="RHEA-COMP:16897"/>
        <dbReference type="Rhea" id="RHEA-COMP:17067"/>
        <dbReference type="ChEBI" id="CHEBI:15378"/>
        <dbReference type="ChEBI" id="CHEBI:136412"/>
        <dbReference type="ChEBI" id="CHEBI:157695"/>
        <dbReference type="ChEBI" id="CHEBI:167181"/>
        <dbReference type="EC" id="4.2.99.18"/>
    </reaction>
</comment>
<dbReference type="SUPFAM" id="SSF46946">
    <property type="entry name" value="S13-like H2TH domain"/>
    <property type="match status" value="1"/>
</dbReference>
<evidence type="ECO:0000256" key="9">
    <source>
        <dbReference type="ARBA" id="ARBA00023125"/>
    </source>
</evidence>
<dbReference type="InterPro" id="IPR020629">
    <property type="entry name" value="FPG_Glyclase"/>
</dbReference>
<dbReference type="SUPFAM" id="SSF81624">
    <property type="entry name" value="N-terminal domain of MutM-like DNA repair proteins"/>
    <property type="match status" value="1"/>
</dbReference>
<dbReference type="PROSITE" id="PS51068">
    <property type="entry name" value="FPG_CAT"/>
    <property type="match status" value="1"/>
</dbReference>
<keyword evidence="12 15" id="KW-0511">Multifunctional enzyme</keyword>
<dbReference type="InterPro" id="IPR010979">
    <property type="entry name" value="Ribosomal_uS13-like_H2TH"/>
</dbReference>
<keyword evidence="10 15" id="KW-0234">DNA repair</keyword>
<dbReference type="NCBIfam" id="NF002211">
    <property type="entry name" value="PRK01103.1"/>
    <property type="match status" value="1"/>
</dbReference>
<dbReference type="PROSITE" id="PS01242">
    <property type="entry name" value="ZF_FPG_1"/>
    <property type="match status" value="1"/>
</dbReference>
<evidence type="ECO:0000256" key="5">
    <source>
        <dbReference type="ARBA" id="ARBA00022763"/>
    </source>
</evidence>
<dbReference type="EC" id="4.2.99.18" evidence="15"/>
<feature type="binding site" evidence="15">
    <location>
        <position position="152"/>
    </location>
    <ligand>
        <name>DNA</name>
        <dbReference type="ChEBI" id="CHEBI:16991"/>
    </ligand>
</feature>
<feature type="domain" description="Formamidopyrimidine-DNA glycosylase catalytic" evidence="17">
    <location>
        <begin position="2"/>
        <end position="113"/>
    </location>
</feature>
<evidence type="ECO:0000313" key="19">
    <source>
        <dbReference type="Proteomes" id="UP000787472"/>
    </source>
</evidence>
<evidence type="ECO:0000256" key="10">
    <source>
        <dbReference type="ARBA" id="ARBA00023204"/>
    </source>
</evidence>
<dbReference type="FunFam" id="3.20.190.10:FF:000001">
    <property type="entry name" value="Formamidopyrimidine-DNA glycosylase"/>
    <property type="match status" value="1"/>
</dbReference>
<evidence type="ECO:0000256" key="6">
    <source>
        <dbReference type="ARBA" id="ARBA00022771"/>
    </source>
</evidence>
<keyword evidence="6 15" id="KW-0863">Zinc-finger</keyword>
<dbReference type="Pfam" id="PF06827">
    <property type="entry name" value="zf-FPG_IleRS"/>
    <property type="match status" value="1"/>
</dbReference>
<dbReference type="GO" id="GO:0140078">
    <property type="term" value="F:class I DNA-(apurinic or apyrimidinic site) endonuclease activity"/>
    <property type="evidence" value="ECO:0007669"/>
    <property type="project" value="UniProtKB-EC"/>
</dbReference>
<feature type="domain" description="FPG-type" evidence="16">
    <location>
        <begin position="237"/>
        <end position="271"/>
    </location>
</feature>
<keyword evidence="8 15" id="KW-0862">Zinc</keyword>
<comment type="function">
    <text evidence="15">Involved in base excision repair of DNA damaged by oxidation or by mutagenic agents. Acts as DNA glycosylase that recognizes and removes damaged bases. Has a preference for oxidized purines, such as 7,8-dihydro-8-oxoguanine (8-oxoG). Has AP (apurinic/apyrimidinic) lyase activity and introduces nicks in the DNA strand. Cleaves the DNA backbone by beta-delta elimination to generate a single-strand break at the site of the removed base with both 3'- and 5'-phosphates.</text>
</comment>
<keyword evidence="19" id="KW-1185">Reference proteome</keyword>
<dbReference type="InterPro" id="IPR000214">
    <property type="entry name" value="Znf_DNA_glyclase/AP_lyase"/>
</dbReference>
<dbReference type="GO" id="GO:0003684">
    <property type="term" value="F:damaged DNA binding"/>
    <property type="evidence" value="ECO:0007669"/>
    <property type="project" value="InterPro"/>
</dbReference>
<gene>
    <name evidence="15 18" type="primary">mutM</name>
    <name evidence="15" type="synonym">fpg</name>
    <name evidence="18" type="ORF">G8770_20720</name>
</gene>
<evidence type="ECO:0000256" key="15">
    <source>
        <dbReference type="HAMAP-Rule" id="MF_00103"/>
    </source>
</evidence>
<dbReference type="SUPFAM" id="SSF57716">
    <property type="entry name" value="Glucocorticoid receptor-like (DNA-binding domain)"/>
    <property type="match status" value="1"/>
</dbReference>
<evidence type="ECO:0000259" key="16">
    <source>
        <dbReference type="PROSITE" id="PS51066"/>
    </source>
</evidence>
<dbReference type="Proteomes" id="UP000787472">
    <property type="component" value="Unassembled WGS sequence"/>
</dbReference>
<evidence type="ECO:0000256" key="12">
    <source>
        <dbReference type="ARBA" id="ARBA00023268"/>
    </source>
</evidence>
<feature type="binding site" evidence="15">
    <location>
        <position position="91"/>
    </location>
    <ligand>
        <name>DNA</name>
        <dbReference type="ChEBI" id="CHEBI:16991"/>
    </ligand>
</feature>
<dbReference type="InterPro" id="IPR012319">
    <property type="entry name" value="FPG_cat"/>
</dbReference>
<comment type="caution">
    <text evidence="18">The sequence shown here is derived from an EMBL/GenBank/DDBJ whole genome shotgun (WGS) entry which is preliminary data.</text>
</comment>
<keyword evidence="5 15" id="KW-0227">DNA damage</keyword>
<protein>
    <recommendedName>
        <fullName evidence="15">Formamidopyrimidine-DNA glycosylase</fullName>
        <shortName evidence="15">Fapy-DNA glycosylase</shortName>
        <ecNumber evidence="15">3.2.2.23</ecNumber>
    </recommendedName>
    <alternativeName>
        <fullName evidence="15">DNA-(apurinic or apyrimidinic site) lyase MutM</fullName>
        <shortName evidence="15">AP lyase MutM</shortName>
        <ecNumber evidence="15">4.2.99.18</ecNumber>
    </alternativeName>
</protein>
<evidence type="ECO:0000256" key="1">
    <source>
        <dbReference type="ARBA" id="ARBA00001668"/>
    </source>
</evidence>
<reference evidence="18" key="1">
    <citation type="submission" date="2020-03" db="EMBL/GenBank/DDBJ databases">
        <authorList>
            <person name="Guo F."/>
        </authorList>
    </citation>
    <scope>NUCLEOTIDE SEQUENCE</scope>
    <source>
        <strain evidence="18">JCM 30134</strain>
    </source>
</reference>
<keyword evidence="4 15" id="KW-0479">Metal-binding</keyword>
<dbReference type="GO" id="GO:0034039">
    <property type="term" value="F:8-oxo-7,8-dihydroguanine DNA N-glycosylase activity"/>
    <property type="evidence" value="ECO:0007669"/>
    <property type="project" value="TreeGrafter"/>
</dbReference>
<name>A0A9E5MPA6_9GAMM</name>
<evidence type="ECO:0000256" key="4">
    <source>
        <dbReference type="ARBA" id="ARBA00022723"/>
    </source>
</evidence>